<dbReference type="AlphaFoldDB" id="A0A494VVT4"/>
<proteinExistence type="predicted"/>
<dbReference type="OrthoDB" id="9799367at2"/>
<accession>A0A494VVT4</accession>
<reference evidence="2 3" key="1">
    <citation type="submission" date="2018-10" db="EMBL/GenBank/DDBJ databases">
        <title>Genome sequencing of Mucilaginibacter sp. HYN0043.</title>
        <authorList>
            <person name="Kim M."/>
            <person name="Yi H."/>
        </authorList>
    </citation>
    <scope>NUCLEOTIDE SEQUENCE [LARGE SCALE GENOMIC DNA]</scope>
    <source>
        <strain evidence="2 3">HYN0043</strain>
    </source>
</reference>
<name>A0A494VVT4_9SPHI</name>
<dbReference type="SUPFAM" id="SSF103247">
    <property type="entry name" value="TT1751-like"/>
    <property type="match status" value="1"/>
</dbReference>
<dbReference type="InterPro" id="IPR005180">
    <property type="entry name" value="DUF302"/>
</dbReference>
<dbReference type="Gene3D" id="3.30.310.70">
    <property type="entry name" value="TT1751-like domain"/>
    <property type="match status" value="1"/>
</dbReference>
<dbReference type="PANTHER" id="PTHR38342:SF2">
    <property type="entry name" value="INNER MEMBRANE OR EXPORTED"/>
    <property type="match status" value="1"/>
</dbReference>
<dbReference type="Proteomes" id="UP000270046">
    <property type="component" value="Chromosome"/>
</dbReference>
<dbReference type="PANTHER" id="PTHR38342">
    <property type="entry name" value="SLR5037 PROTEIN"/>
    <property type="match status" value="1"/>
</dbReference>
<organism evidence="2 3">
    <name type="scientific">Mucilaginibacter celer</name>
    <dbReference type="NCBI Taxonomy" id="2305508"/>
    <lineage>
        <taxon>Bacteria</taxon>
        <taxon>Pseudomonadati</taxon>
        <taxon>Bacteroidota</taxon>
        <taxon>Sphingobacteriia</taxon>
        <taxon>Sphingobacteriales</taxon>
        <taxon>Sphingobacteriaceae</taxon>
        <taxon>Mucilaginibacter</taxon>
    </lineage>
</organism>
<dbReference type="Pfam" id="PF03625">
    <property type="entry name" value="DUF302"/>
    <property type="match status" value="1"/>
</dbReference>
<evidence type="ECO:0000259" key="1">
    <source>
        <dbReference type="Pfam" id="PF03625"/>
    </source>
</evidence>
<dbReference type="EMBL" id="CP032869">
    <property type="protein sequence ID" value="AYL95375.1"/>
    <property type="molecule type" value="Genomic_DNA"/>
</dbReference>
<evidence type="ECO:0000313" key="2">
    <source>
        <dbReference type="EMBL" id="AYL95375.1"/>
    </source>
</evidence>
<gene>
    <name evidence="2" type="ORF">HYN43_008750</name>
</gene>
<dbReference type="InterPro" id="IPR035923">
    <property type="entry name" value="TT1751-like_sf"/>
</dbReference>
<dbReference type="RefSeq" id="WP_119411336.1">
    <property type="nucleotide sequence ID" value="NZ_CP032869.1"/>
</dbReference>
<keyword evidence="3" id="KW-1185">Reference proteome</keyword>
<sequence>MQKNHITDNARRCFLHQATFAWLCLYLPTNITKMSDPKGVIIDVSHFSVDLTVQRLIELLKNKGAKIYTVIDQREELSHAGLQIPPMKFVLFGNPKTGGPVMMANPVAGLDLPLKVLVWADEKNVVRAAYHDPAYLKERYSLSPQLVGMLNLEPLLKAVLKA</sequence>
<dbReference type="KEGG" id="muh:HYN43_008750"/>
<dbReference type="CDD" id="cd14797">
    <property type="entry name" value="DUF302"/>
    <property type="match status" value="1"/>
</dbReference>
<evidence type="ECO:0000313" key="3">
    <source>
        <dbReference type="Proteomes" id="UP000270046"/>
    </source>
</evidence>
<feature type="domain" description="DUF302" evidence="1">
    <location>
        <begin position="71"/>
        <end position="133"/>
    </location>
</feature>
<protein>
    <submittedName>
        <fullName evidence="2">DUF302 domain-containing protein</fullName>
    </submittedName>
</protein>